<dbReference type="OrthoDB" id="9787283at2"/>
<dbReference type="STRING" id="1117707.VQ7734_04561"/>
<organism evidence="1 2">
    <name type="scientific">Vibrio quintilis</name>
    <dbReference type="NCBI Taxonomy" id="1117707"/>
    <lineage>
        <taxon>Bacteria</taxon>
        <taxon>Pseudomonadati</taxon>
        <taxon>Pseudomonadota</taxon>
        <taxon>Gammaproteobacteria</taxon>
        <taxon>Vibrionales</taxon>
        <taxon>Vibrionaceae</taxon>
        <taxon>Vibrio</taxon>
    </lineage>
</organism>
<keyword evidence="2" id="KW-1185">Reference proteome</keyword>
<evidence type="ECO:0000313" key="1">
    <source>
        <dbReference type="EMBL" id="SHO58789.1"/>
    </source>
</evidence>
<accession>A0A1M7Z1F7</accession>
<name>A0A1M7Z1F7_9VIBR</name>
<sequence>MDKEEKLLKASIQGDGAEFYVASQIMLNLHLLVSIAPTSAPSWDLEVTHPKTGKSAKVQVKYRTRYERASPHLRLRGGVNFDFLVLVENEVEAKADIKGVISKKWYDGLNKVPFNIYPTWVISNQKAHELGLMYTSTNKQKGTMIRSFRKPEFLFNWQLIEDALSE</sequence>
<protein>
    <submittedName>
        <fullName evidence="1">Uncharacterized protein</fullName>
    </submittedName>
</protein>
<proteinExistence type="predicted"/>
<dbReference type="Proteomes" id="UP000184600">
    <property type="component" value="Unassembled WGS sequence"/>
</dbReference>
<dbReference type="EMBL" id="FRFG01000078">
    <property type="protein sequence ID" value="SHO58789.1"/>
    <property type="molecule type" value="Genomic_DNA"/>
</dbReference>
<dbReference type="AlphaFoldDB" id="A0A1M7Z1F7"/>
<gene>
    <name evidence="1" type="ORF">VQ7734_04561</name>
</gene>
<evidence type="ECO:0000313" key="2">
    <source>
        <dbReference type="Proteomes" id="UP000184600"/>
    </source>
</evidence>
<reference evidence="2" key="1">
    <citation type="submission" date="2016-12" db="EMBL/GenBank/DDBJ databases">
        <authorList>
            <person name="Rodrigo-Torres L."/>
            <person name="Arahal R.D."/>
            <person name="Lucena T."/>
        </authorList>
    </citation>
    <scope>NUCLEOTIDE SEQUENCE [LARGE SCALE GENOMIC DNA]</scope>
</reference>
<dbReference type="RefSeq" id="WP_073586229.1">
    <property type="nucleotide sequence ID" value="NZ_AP024897.1"/>
</dbReference>